<gene>
    <name evidence="1" type="ORF">PR048_023585</name>
</gene>
<protein>
    <submittedName>
        <fullName evidence="1">Uncharacterized protein</fullName>
    </submittedName>
</protein>
<dbReference type="EMBL" id="JARBHB010000009">
    <property type="protein sequence ID" value="KAJ8875686.1"/>
    <property type="molecule type" value="Genomic_DNA"/>
</dbReference>
<sequence>MESQKVWLPDPTQGYVLGFIKDIGYDGEATIIPLDKKQPITCLLDNVYFAEEYDDKDVDDNCESSTLET</sequence>
<evidence type="ECO:0000313" key="1">
    <source>
        <dbReference type="EMBL" id="KAJ8875686.1"/>
    </source>
</evidence>
<evidence type="ECO:0000313" key="2">
    <source>
        <dbReference type="Proteomes" id="UP001159363"/>
    </source>
</evidence>
<proteinExistence type="predicted"/>
<name>A0ABQ9GUI6_9NEOP</name>
<dbReference type="Gene3D" id="2.30.30.360">
    <property type="entry name" value="Myosin S1 fragment, N-terminal"/>
    <property type="match status" value="1"/>
</dbReference>
<accession>A0ABQ9GUI6</accession>
<comment type="caution">
    <text evidence="1">The sequence shown here is derived from an EMBL/GenBank/DDBJ whole genome shotgun (WGS) entry which is preliminary data.</text>
</comment>
<keyword evidence="2" id="KW-1185">Reference proteome</keyword>
<reference evidence="1 2" key="1">
    <citation type="submission" date="2023-02" db="EMBL/GenBank/DDBJ databases">
        <title>LHISI_Scaffold_Assembly.</title>
        <authorList>
            <person name="Stuart O.P."/>
            <person name="Cleave R."/>
            <person name="Magrath M.J.L."/>
            <person name="Mikheyev A.S."/>
        </authorList>
    </citation>
    <scope>NUCLEOTIDE SEQUENCE [LARGE SCALE GENOMIC DNA]</scope>
    <source>
        <strain evidence="1">Daus_M_001</strain>
        <tissue evidence="1">Leg muscle</tissue>
    </source>
</reference>
<organism evidence="1 2">
    <name type="scientific">Dryococelus australis</name>
    <dbReference type="NCBI Taxonomy" id="614101"/>
    <lineage>
        <taxon>Eukaryota</taxon>
        <taxon>Metazoa</taxon>
        <taxon>Ecdysozoa</taxon>
        <taxon>Arthropoda</taxon>
        <taxon>Hexapoda</taxon>
        <taxon>Insecta</taxon>
        <taxon>Pterygota</taxon>
        <taxon>Neoptera</taxon>
        <taxon>Polyneoptera</taxon>
        <taxon>Phasmatodea</taxon>
        <taxon>Verophasmatodea</taxon>
        <taxon>Anareolatae</taxon>
        <taxon>Phasmatidae</taxon>
        <taxon>Eurycanthinae</taxon>
        <taxon>Dryococelus</taxon>
    </lineage>
</organism>
<dbReference type="Proteomes" id="UP001159363">
    <property type="component" value="Chromosome 8"/>
</dbReference>
<dbReference type="InterPro" id="IPR008989">
    <property type="entry name" value="Myosin_S1_N"/>
</dbReference>